<sequence>MTNEKINKTKHAYDVIKSRILDGTYAAGQRIILDQIAKEVGSSVIPVREAIRRLEADKLIEYKPNTGPVVHSIDEKIYMQTLELLAVLEGYATALSASHMTEKDIGELKRLNEAMQTALSEYDFQTLSALNKQFHFLIYDLCPNQLLITDIKESWARLDTVRHTAFTLFPMRAPASIEEHAKLVSLLEAGASTQEIEEHTRKHKLNTLEAYKKTQLTD</sequence>
<accession>A0A2P8HQH1</accession>
<dbReference type="InterPro" id="IPR036388">
    <property type="entry name" value="WH-like_DNA-bd_sf"/>
</dbReference>
<dbReference type="SUPFAM" id="SSF46785">
    <property type="entry name" value="Winged helix' DNA-binding domain"/>
    <property type="match status" value="1"/>
</dbReference>
<dbReference type="SUPFAM" id="SSF48008">
    <property type="entry name" value="GntR ligand-binding domain-like"/>
    <property type="match status" value="1"/>
</dbReference>
<dbReference type="OrthoDB" id="114741at2"/>
<dbReference type="PANTHER" id="PTHR43537">
    <property type="entry name" value="TRANSCRIPTIONAL REGULATOR, GNTR FAMILY"/>
    <property type="match status" value="1"/>
</dbReference>
<protein>
    <submittedName>
        <fullName evidence="5">GntR family transcriptional regulator</fullName>
    </submittedName>
</protein>
<dbReference type="Pfam" id="PF00392">
    <property type="entry name" value="GntR"/>
    <property type="match status" value="1"/>
</dbReference>
<dbReference type="PANTHER" id="PTHR43537:SF24">
    <property type="entry name" value="GLUCONATE OPERON TRANSCRIPTIONAL REPRESSOR"/>
    <property type="match status" value="1"/>
</dbReference>
<proteinExistence type="predicted"/>
<dbReference type="CDD" id="cd07377">
    <property type="entry name" value="WHTH_GntR"/>
    <property type="match status" value="1"/>
</dbReference>
<dbReference type="SMART" id="SM00345">
    <property type="entry name" value="HTH_GNTR"/>
    <property type="match status" value="1"/>
</dbReference>
<evidence type="ECO:0000256" key="1">
    <source>
        <dbReference type="ARBA" id="ARBA00023015"/>
    </source>
</evidence>
<keyword evidence="2" id="KW-0238">DNA-binding</keyword>
<organism evidence="5 6">
    <name type="scientific">Salsuginibacillus halophilus</name>
    <dbReference type="NCBI Taxonomy" id="517424"/>
    <lineage>
        <taxon>Bacteria</taxon>
        <taxon>Bacillati</taxon>
        <taxon>Bacillota</taxon>
        <taxon>Bacilli</taxon>
        <taxon>Bacillales</taxon>
        <taxon>Bacillaceae</taxon>
        <taxon>Salsuginibacillus</taxon>
    </lineage>
</organism>
<dbReference type="InterPro" id="IPR000524">
    <property type="entry name" value="Tscrpt_reg_HTH_GntR"/>
</dbReference>
<dbReference type="Gene3D" id="1.10.10.10">
    <property type="entry name" value="Winged helix-like DNA-binding domain superfamily/Winged helix DNA-binding domain"/>
    <property type="match status" value="1"/>
</dbReference>
<evidence type="ECO:0000256" key="2">
    <source>
        <dbReference type="ARBA" id="ARBA00023125"/>
    </source>
</evidence>
<reference evidence="5 6" key="1">
    <citation type="submission" date="2018-03" db="EMBL/GenBank/DDBJ databases">
        <title>Genomic Encyclopedia of Type Strains, Phase III (KMG-III): the genomes of soil and plant-associated and newly described type strains.</title>
        <authorList>
            <person name="Whitman W."/>
        </authorList>
    </citation>
    <scope>NUCLEOTIDE SEQUENCE [LARGE SCALE GENOMIC DNA]</scope>
    <source>
        <strain evidence="5 6">CGMCC 1.07653</strain>
    </source>
</reference>
<comment type="caution">
    <text evidence="5">The sequence shown here is derived from an EMBL/GenBank/DDBJ whole genome shotgun (WGS) entry which is preliminary data.</text>
</comment>
<gene>
    <name evidence="5" type="ORF">B0H94_10470</name>
</gene>
<dbReference type="PROSITE" id="PS50949">
    <property type="entry name" value="HTH_GNTR"/>
    <property type="match status" value="1"/>
</dbReference>
<feature type="domain" description="HTH gntR-type" evidence="4">
    <location>
        <begin position="6"/>
        <end position="73"/>
    </location>
</feature>
<keyword evidence="6" id="KW-1185">Reference proteome</keyword>
<name>A0A2P8HQH1_9BACI</name>
<dbReference type="GO" id="GO:0003677">
    <property type="term" value="F:DNA binding"/>
    <property type="evidence" value="ECO:0007669"/>
    <property type="project" value="UniProtKB-KW"/>
</dbReference>
<dbReference type="Gene3D" id="1.20.120.530">
    <property type="entry name" value="GntR ligand-binding domain-like"/>
    <property type="match status" value="1"/>
</dbReference>
<evidence type="ECO:0000313" key="5">
    <source>
        <dbReference type="EMBL" id="PSL48470.1"/>
    </source>
</evidence>
<evidence type="ECO:0000313" key="6">
    <source>
        <dbReference type="Proteomes" id="UP000242310"/>
    </source>
</evidence>
<evidence type="ECO:0000256" key="3">
    <source>
        <dbReference type="ARBA" id="ARBA00023163"/>
    </source>
</evidence>
<evidence type="ECO:0000259" key="4">
    <source>
        <dbReference type="PROSITE" id="PS50949"/>
    </source>
</evidence>
<keyword evidence="3" id="KW-0804">Transcription</keyword>
<keyword evidence="1" id="KW-0805">Transcription regulation</keyword>
<dbReference type="RefSeq" id="WP_106588187.1">
    <property type="nucleotide sequence ID" value="NZ_PYAV01000004.1"/>
</dbReference>
<dbReference type="InterPro" id="IPR036390">
    <property type="entry name" value="WH_DNA-bd_sf"/>
</dbReference>
<dbReference type="Pfam" id="PF07729">
    <property type="entry name" value="FCD"/>
    <property type="match status" value="1"/>
</dbReference>
<dbReference type="SMART" id="SM00895">
    <property type="entry name" value="FCD"/>
    <property type="match status" value="1"/>
</dbReference>
<dbReference type="InterPro" id="IPR008920">
    <property type="entry name" value="TF_FadR/GntR_C"/>
</dbReference>
<dbReference type="Proteomes" id="UP000242310">
    <property type="component" value="Unassembled WGS sequence"/>
</dbReference>
<dbReference type="GO" id="GO:0003700">
    <property type="term" value="F:DNA-binding transcription factor activity"/>
    <property type="evidence" value="ECO:0007669"/>
    <property type="project" value="InterPro"/>
</dbReference>
<dbReference type="InterPro" id="IPR011711">
    <property type="entry name" value="GntR_C"/>
</dbReference>
<dbReference type="EMBL" id="PYAV01000004">
    <property type="protein sequence ID" value="PSL48470.1"/>
    <property type="molecule type" value="Genomic_DNA"/>
</dbReference>
<dbReference type="AlphaFoldDB" id="A0A2P8HQH1"/>